<evidence type="ECO:0000313" key="3">
    <source>
        <dbReference type="Proteomes" id="UP000587002"/>
    </source>
</evidence>
<dbReference type="Proteomes" id="UP000587002">
    <property type="component" value="Unassembled WGS sequence"/>
</dbReference>
<dbReference type="RefSeq" id="WP_179718729.1">
    <property type="nucleotide sequence ID" value="NZ_BAABFH010000001.1"/>
</dbReference>
<reference evidence="2 3" key="1">
    <citation type="submission" date="2020-07" db="EMBL/GenBank/DDBJ databases">
        <title>Sequencing the genomes of 1000 actinobacteria strains.</title>
        <authorList>
            <person name="Klenk H.-P."/>
        </authorList>
    </citation>
    <scope>NUCLEOTIDE SEQUENCE [LARGE SCALE GENOMIC DNA]</scope>
    <source>
        <strain evidence="2 3">DSM 44065</strain>
    </source>
</reference>
<keyword evidence="3" id="KW-1185">Reference proteome</keyword>
<evidence type="ECO:0000259" key="1">
    <source>
        <dbReference type="Pfam" id="PF04149"/>
    </source>
</evidence>
<sequence length="70" mass="7518">MQHARSTDVELTGWRKSSFSATNSSCVEVAVTPDVVGVRDSKDRAGGTLVFSRSQWSGFLSALRERATAG</sequence>
<organism evidence="2 3">
    <name type="scientific">Saccharopolyspora hordei</name>
    <dbReference type="NCBI Taxonomy" id="1838"/>
    <lineage>
        <taxon>Bacteria</taxon>
        <taxon>Bacillati</taxon>
        <taxon>Actinomycetota</taxon>
        <taxon>Actinomycetes</taxon>
        <taxon>Pseudonocardiales</taxon>
        <taxon>Pseudonocardiaceae</taxon>
        <taxon>Saccharopolyspora</taxon>
    </lineage>
</organism>
<comment type="caution">
    <text evidence="2">The sequence shown here is derived from an EMBL/GenBank/DDBJ whole genome shotgun (WGS) entry which is preliminary data.</text>
</comment>
<accession>A0A853AFJ7</accession>
<feature type="domain" description="DUF397" evidence="1">
    <location>
        <begin position="13"/>
        <end position="64"/>
    </location>
</feature>
<protein>
    <recommendedName>
        <fullName evidence="1">DUF397 domain-containing protein</fullName>
    </recommendedName>
</protein>
<dbReference type="Pfam" id="PF04149">
    <property type="entry name" value="DUF397"/>
    <property type="match status" value="1"/>
</dbReference>
<name>A0A853AFJ7_9PSEU</name>
<evidence type="ECO:0000313" key="2">
    <source>
        <dbReference type="EMBL" id="NYI82738.1"/>
    </source>
</evidence>
<gene>
    <name evidence="2" type="ORF">HNR68_001368</name>
</gene>
<dbReference type="AlphaFoldDB" id="A0A853AFJ7"/>
<proteinExistence type="predicted"/>
<dbReference type="InterPro" id="IPR007278">
    <property type="entry name" value="DUF397"/>
</dbReference>
<dbReference type="EMBL" id="JACCFJ010000001">
    <property type="protein sequence ID" value="NYI82738.1"/>
    <property type="molecule type" value="Genomic_DNA"/>
</dbReference>